<evidence type="ECO:0000313" key="2">
    <source>
        <dbReference type="Proteomes" id="UP001054945"/>
    </source>
</evidence>
<protein>
    <submittedName>
        <fullName evidence="1">Uncharacterized protein</fullName>
    </submittedName>
</protein>
<comment type="caution">
    <text evidence="1">The sequence shown here is derived from an EMBL/GenBank/DDBJ whole genome shotgun (WGS) entry which is preliminary data.</text>
</comment>
<dbReference type="Proteomes" id="UP001054945">
    <property type="component" value="Unassembled WGS sequence"/>
</dbReference>
<gene>
    <name evidence="1" type="ORF">CEXT_317261</name>
</gene>
<sequence>MTKNIELKTALQISPNPHSPPISSFTSWRMKAADVSFITFLLRTKYVPISGLSPPKTHFDISTPQLFTEAREIARGRIKIRFLRHTPLHLICIYDIALHPPFLPLARIGHVGSRLQCSGDVRPVVFATASPTQKRENNPFSFSLPFFDQWR</sequence>
<organism evidence="1 2">
    <name type="scientific">Caerostris extrusa</name>
    <name type="common">Bark spider</name>
    <name type="synonym">Caerostris bankana</name>
    <dbReference type="NCBI Taxonomy" id="172846"/>
    <lineage>
        <taxon>Eukaryota</taxon>
        <taxon>Metazoa</taxon>
        <taxon>Ecdysozoa</taxon>
        <taxon>Arthropoda</taxon>
        <taxon>Chelicerata</taxon>
        <taxon>Arachnida</taxon>
        <taxon>Araneae</taxon>
        <taxon>Araneomorphae</taxon>
        <taxon>Entelegynae</taxon>
        <taxon>Araneoidea</taxon>
        <taxon>Araneidae</taxon>
        <taxon>Caerostris</taxon>
    </lineage>
</organism>
<dbReference type="AlphaFoldDB" id="A0AAV4WVL2"/>
<reference evidence="1 2" key="1">
    <citation type="submission" date="2021-06" db="EMBL/GenBank/DDBJ databases">
        <title>Caerostris extrusa draft genome.</title>
        <authorList>
            <person name="Kono N."/>
            <person name="Arakawa K."/>
        </authorList>
    </citation>
    <scope>NUCLEOTIDE SEQUENCE [LARGE SCALE GENOMIC DNA]</scope>
</reference>
<dbReference type="EMBL" id="BPLR01016863">
    <property type="protein sequence ID" value="GIY86961.1"/>
    <property type="molecule type" value="Genomic_DNA"/>
</dbReference>
<accession>A0AAV4WVL2</accession>
<evidence type="ECO:0000313" key="1">
    <source>
        <dbReference type="EMBL" id="GIY86961.1"/>
    </source>
</evidence>
<proteinExistence type="predicted"/>
<keyword evidence="2" id="KW-1185">Reference proteome</keyword>
<name>A0AAV4WVL2_CAEEX</name>